<dbReference type="Proteomes" id="UP000037035">
    <property type="component" value="Unassembled WGS sequence"/>
</dbReference>
<dbReference type="VEuPathDB" id="FungiDB:VP01_291g3"/>
<dbReference type="AlphaFoldDB" id="A0A0L6V226"/>
<evidence type="ECO:0000313" key="2">
    <source>
        <dbReference type="Proteomes" id="UP000037035"/>
    </source>
</evidence>
<keyword evidence="2" id="KW-1185">Reference proteome</keyword>
<organism evidence="1 2">
    <name type="scientific">Puccinia sorghi</name>
    <dbReference type="NCBI Taxonomy" id="27349"/>
    <lineage>
        <taxon>Eukaryota</taxon>
        <taxon>Fungi</taxon>
        <taxon>Dikarya</taxon>
        <taxon>Basidiomycota</taxon>
        <taxon>Pucciniomycotina</taxon>
        <taxon>Pucciniomycetes</taxon>
        <taxon>Pucciniales</taxon>
        <taxon>Pucciniaceae</taxon>
        <taxon>Puccinia</taxon>
    </lineage>
</organism>
<proteinExistence type="predicted"/>
<gene>
    <name evidence="1" type="ORF">VP01_291g3</name>
</gene>
<comment type="caution">
    <text evidence="1">The sequence shown here is derived from an EMBL/GenBank/DDBJ whole genome shotgun (WGS) entry which is preliminary data.</text>
</comment>
<reference evidence="1 2" key="1">
    <citation type="submission" date="2015-08" db="EMBL/GenBank/DDBJ databases">
        <title>Next Generation Sequencing and Analysis of the Genome of Puccinia sorghi L Schw, the Causal Agent of Maize Common Rust.</title>
        <authorList>
            <person name="Rochi L."/>
            <person name="Burguener G."/>
            <person name="Darino M."/>
            <person name="Turjanski A."/>
            <person name="Kreff E."/>
            <person name="Dieguez M.J."/>
            <person name="Sacco F."/>
        </authorList>
    </citation>
    <scope>NUCLEOTIDE SEQUENCE [LARGE SCALE GENOMIC DNA]</scope>
    <source>
        <strain evidence="1 2">RO10H11247</strain>
    </source>
</reference>
<name>A0A0L6V226_9BASI</name>
<evidence type="ECO:0000313" key="1">
    <source>
        <dbReference type="EMBL" id="KNZ54542.1"/>
    </source>
</evidence>
<sequence>MKAVTVSLIDGKPVQKASIINKHIYFIHFSLKRVFYHYKQCSQVELLPLIRLSLFFYPCTIHELTLNIFNLIITPPSENQTSGEEWRVQECRREGDIFGYMNLKHYISYLIIDLEEGVQNIQNLFPGCKKQRVVKSEFLLEEFENLFMFTSCTVFLSTMECYSTMRKECLHCLVFNVTLLTECESSYLGPVLNSILARFSDKTEFKNILSSQLGLLENFQQKGFGESGFETLHFLPRDLRKYTRSVSKIQMYDTAFISLIMEQNFFSTYSVSFWIHSKFTADCKNNDIQLRQETLFKVSYYYLSSNYALKNSSMLRWVSPNFNNSENNMSNAPIYNPPWYFHQNSQDIFKCVKILEHEFLEVLTMHNNPSFSRRDSDCLIVKIHQKLCFFLTTGNKWNRGGNSPNSKLWGFSRFINISFPLYSLTSFFSLLWQLIATITQAPGWMQIEYAQPLNCRKLCCTVAKIVFTMSKTKYCKCKERSSVCWGKVQKHPLLVMMLLESTVGITNRIPLKRGGVGNWPVEISRVDSGGKECMQVKVEIVIRVHFFHFFLFQLQSLYSSVLHLRYRSWDRHQLTCANYVGGCQSQGGRLAPDPVHPGVKISAPKFEEGG</sequence>
<dbReference type="EMBL" id="LAVV01007857">
    <property type="protein sequence ID" value="KNZ54542.1"/>
    <property type="molecule type" value="Genomic_DNA"/>
</dbReference>
<accession>A0A0L6V226</accession>
<protein>
    <submittedName>
        <fullName evidence="1">Uncharacterized protein</fullName>
    </submittedName>
</protein>